<gene>
    <name evidence="2" type="ORF">SRO942_LOCUS48114</name>
</gene>
<proteinExistence type="predicted"/>
<dbReference type="InterPro" id="IPR016161">
    <property type="entry name" value="Ald_DH/histidinol_DH"/>
</dbReference>
<dbReference type="OrthoDB" id="310895at2759"/>
<dbReference type="Proteomes" id="UP000681722">
    <property type="component" value="Unassembled WGS sequence"/>
</dbReference>
<dbReference type="Gene3D" id="3.40.605.10">
    <property type="entry name" value="Aldehyde Dehydrogenase, Chain A, domain 1"/>
    <property type="match status" value="1"/>
</dbReference>
<dbReference type="PANTHER" id="PTHR11699">
    <property type="entry name" value="ALDEHYDE DEHYDROGENASE-RELATED"/>
    <property type="match status" value="1"/>
</dbReference>
<reference evidence="2" key="1">
    <citation type="submission" date="2021-02" db="EMBL/GenBank/DDBJ databases">
        <authorList>
            <person name="Nowell W R."/>
        </authorList>
    </citation>
    <scope>NUCLEOTIDE SEQUENCE</scope>
</reference>
<dbReference type="SUPFAM" id="SSF53720">
    <property type="entry name" value="ALDH-like"/>
    <property type="match status" value="1"/>
</dbReference>
<dbReference type="EMBL" id="CAJOBC010122434">
    <property type="protein sequence ID" value="CAF4580403.1"/>
    <property type="molecule type" value="Genomic_DNA"/>
</dbReference>
<accession>A0A8S2YVD5</accession>
<organism evidence="2 3">
    <name type="scientific">Didymodactylos carnosus</name>
    <dbReference type="NCBI Taxonomy" id="1234261"/>
    <lineage>
        <taxon>Eukaryota</taxon>
        <taxon>Metazoa</taxon>
        <taxon>Spiralia</taxon>
        <taxon>Gnathifera</taxon>
        <taxon>Rotifera</taxon>
        <taxon>Eurotatoria</taxon>
        <taxon>Bdelloidea</taxon>
        <taxon>Philodinida</taxon>
        <taxon>Philodinidae</taxon>
        <taxon>Didymodactylos</taxon>
    </lineage>
</organism>
<dbReference type="InterPro" id="IPR016162">
    <property type="entry name" value="Ald_DH_N"/>
</dbReference>
<protein>
    <recommendedName>
        <fullName evidence="1">Aldehyde dehydrogenase domain-containing protein</fullName>
    </recommendedName>
</protein>
<evidence type="ECO:0000259" key="1">
    <source>
        <dbReference type="Pfam" id="PF00171"/>
    </source>
</evidence>
<sequence>KLETLNNGKPLKESILDIIVSADCIDYYAGLVDKIMNTTSTTPTDSFLQSYYDPIGGVFGQIISWSYPIMLLAWKLGPALACGKFRT</sequence>
<evidence type="ECO:0000313" key="2">
    <source>
        <dbReference type="EMBL" id="CAF4580403.1"/>
    </source>
</evidence>
<feature type="domain" description="Aldehyde dehydrogenase" evidence="1">
    <location>
        <begin position="1"/>
        <end position="83"/>
    </location>
</feature>
<dbReference type="GO" id="GO:0016491">
    <property type="term" value="F:oxidoreductase activity"/>
    <property type="evidence" value="ECO:0007669"/>
    <property type="project" value="InterPro"/>
</dbReference>
<feature type="non-terminal residue" evidence="2">
    <location>
        <position position="1"/>
    </location>
</feature>
<name>A0A8S2YVD5_9BILA</name>
<dbReference type="InterPro" id="IPR015590">
    <property type="entry name" value="Aldehyde_DH_dom"/>
</dbReference>
<dbReference type="AlphaFoldDB" id="A0A8S2YVD5"/>
<dbReference type="Pfam" id="PF00171">
    <property type="entry name" value="Aldedh"/>
    <property type="match status" value="1"/>
</dbReference>
<comment type="caution">
    <text evidence="2">The sequence shown here is derived from an EMBL/GenBank/DDBJ whole genome shotgun (WGS) entry which is preliminary data.</text>
</comment>
<evidence type="ECO:0000313" key="3">
    <source>
        <dbReference type="Proteomes" id="UP000681722"/>
    </source>
</evidence>